<reference evidence="7 8" key="1">
    <citation type="journal article" date="2019" name="Nat. Ecol. Evol.">
        <title>Megaphylogeny resolves global patterns of mushroom evolution.</title>
        <authorList>
            <person name="Varga T."/>
            <person name="Krizsan K."/>
            <person name="Foldi C."/>
            <person name="Dima B."/>
            <person name="Sanchez-Garcia M."/>
            <person name="Sanchez-Ramirez S."/>
            <person name="Szollosi G.J."/>
            <person name="Szarkandi J.G."/>
            <person name="Papp V."/>
            <person name="Albert L."/>
            <person name="Andreopoulos W."/>
            <person name="Angelini C."/>
            <person name="Antonin V."/>
            <person name="Barry K.W."/>
            <person name="Bougher N.L."/>
            <person name="Buchanan P."/>
            <person name="Buyck B."/>
            <person name="Bense V."/>
            <person name="Catcheside P."/>
            <person name="Chovatia M."/>
            <person name="Cooper J."/>
            <person name="Damon W."/>
            <person name="Desjardin D."/>
            <person name="Finy P."/>
            <person name="Geml J."/>
            <person name="Haridas S."/>
            <person name="Hughes K."/>
            <person name="Justo A."/>
            <person name="Karasinski D."/>
            <person name="Kautmanova I."/>
            <person name="Kiss B."/>
            <person name="Kocsube S."/>
            <person name="Kotiranta H."/>
            <person name="LaButti K.M."/>
            <person name="Lechner B.E."/>
            <person name="Liimatainen K."/>
            <person name="Lipzen A."/>
            <person name="Lukacs Z."/>
            <person name="Mihaltcheva S."/>
            <person name="Morgado L.N."/>
            <person name="Niskanen T."/>
            <person name="Noordeloos M.E."/>
            <person name="Ohm R.A."/>
            <person name="Ortiz-Santana B."/>
            <person name="Ovrebo C."/>
            <person name="Racz N."/>
            <person name="Riley R."/>
            <person name="Savchenko A."/>
            <person name="Shiryaev A."/>
            <person name="Soop K."/>
            <person name="Spirin V."/>
            <person name="Szebenyi C."/>
            <person name="Tomsovsky M."/>
            <person name="Tulloss R.E."/>
            <person name="Uehling J."/>
            <person name="Grigoriev I.V."/>
            <person name="Vagvolgyi C."/>
            <person name="Papp T."/>
            <person name="Martin F.M."/>
            <person name="Miettinen O."/>
            <person name="Hibbett D.S."/>
            <person name="Nagy L.G."/>
        </authorList>
    </citation>
    <scope>NUCLEOTIDE SEQUENCE [LARGE SCALE GENOMIC DNA]</scope>
    <source>
        <strain evidence="7 8">FP101781</strain>
    </source>
</reference>
<dbReference type="GO" id="GO:0022857">
    <property type="term" value="F:transmembrane transporter activity"/>
    <property type="evidence" value="ECO:0007669"/>
    <property type="project" value="InterPro"/>
</dbReference>
<keyword evidence="3 6" id="KW-1133">Transmembrane helix</keyword>
<feature type="transmembrane region" description="Helical" evidence="6">
    <location>
        <begin position="171"/>
        <end position="192"/>
    </location>
</feature>
<feature type="region of interest" description="Disordered" evidence="5">
    <location>
        <begin position="1"/>
        <end position="23"/>
    </location>
</feature>
<feature type="transmembrane region" description="Helical" evidence="6">
    <location>
        <begin position="105"/>
        <end position="124"/>
    </location>
</feature>
<feature type="transmembrane region" description="Helical" evidence="6">
    <location>
        <begin position="296"/>
        <end position="313"/>
    </location>
</feature>
<evidence type="ECO:0000313" key="7">
    <source>
        <dbReference type="EMBL" id="TEB26295.1"/>
    </source>
</evidence>
<feature type="transmembrane region" description="Helical" evidence="6">
    <location>
        <begin position="82"/>
        <end position="98"/>
    </location>
</feature>
<dbReference type="STRING" id="71717.A0A4Y7SWQ7"/>
<name>A0A4Y7SWQ7_COPMI</name>
<dbReference type="InterPro" id="IPR011701">
    <property type="entry name" value="MFS"/>
</dbReference>
<feature type="transmembrane region" description="Helical" evidence="6">
    <location>
        <begin position="45"/>
        <end position="62"/>
    </location>
</feature>
<feature type="transmembrane region" description="Helical" evidence="6">
    <location>
        <begin position="204"/>
        <end position="222"/>
    </location>
</feature>
<dbReference type="OrthoDB" id="196103at2759"/>
<dbReference type="InterPro" id="IPR051617">
    <property type="entry name" value="UNC-93-like_regulator"/>
</dbReference>
<evidence type="ECO:0000256" key="4">
    <source>
        <dbReference type="ARBA" id="ARBA00023136"/>
    </source>
</evidence>
<comment type="subcellular location">
    <subcellularLocation>
        <location evidence="1">Membrane</location>
        <topology evidence="1">Multi-pass membrane protein</topology>
    </subcellularLocation>
</comment>
<dbReference type="PANTHER" id="PTHR23294">
    <property type="entry name" value="ET TRANSLATION PRODUCT-RELATED"/>
    <property type="match status" value="1"/>
</dbReference>
<gene>
    <name evidence="7" type="ORF">FA13DRAFT_1636172</name>
</gene>
<dbReference type="Proteomes" id="UP000298030">
    <property type="component" value="Unassembled WGS sequence"/>
</dbReference>
<evidence type="ECO:0000313" key="8">
    <source>
        <dbReference type="Proteomes" id="UP000298030"/>
    </source>
</evidence>
<keyword evidence="8" id="KW-1185">Reference proteome</keyword>
<evidence type="ECO:0000256" key="6">
    <source>
        <dbReference type="SAM" id="Phobius"/>
    </source>
</evidence>
<accession>A0A4Y7SWQ7</accession>
<dbReference type="InterPro" id="IPR036259">
    <property type="entry name" value="MFS_trans_sf"/>
</dbReference>
<dbReference type="Pfam" id="PF07690">
    <property type="entry name" value="MFS_1"/>
    <property type="match status" value="1"/>
</dbReference>
<feature type="transmembrane region" description="Helical" evidence="6">
    <location>
        <begin position="436"/>
        <end position="457"/>
    </location>
</feature>
<evidence type="ECO:0000256" key="5">
    <source>
        <dbReference type="SAM" id="MobiDB-lite"/>
    </source>
</evidence>
<evidence type="ECO:0000256" key="1">
    <source>
        <dbReference type="ARBA" id="ARBA00004141"/>
    </source>
</evidence>
<feature type="compositionally biased region" description="Basic and acidic residues" evidence="5">
    <location>
        <begin position="1"/>
        <end position="21"/>
    </location>
</feature>
<protein>
    <submittedName>
        <fullName evidence="7">DUF895 domain membrane protein</fullName>
    </submittedName>
</protein>
<comment type="caution">
    <text evidence="7">The sequence shown here is derived from an EMBL/GenBank/DDBJ whole genome shotgun (WGS) entry which is preliminary data.</text>
</comment>
<feature type="transmembrane region" description="Helical" evidence="6">
    <location>
        <begin position="325"/>
        <end position="344"/>
    </location>
</feature>
<keyword evidence="4 6" id="KW-0472">Membrane</keyword>
<dbReference type="GO" id="GO:0016020">
    <property type="term" value="C:membrane"/>
    <property type="evidence" value="ECO:0007669"/>
    <property type="project" value="UniProtKB-SubCell"/>
</dbReference>
<feature type="transmembrane region" description="Helical" evidence="6">
    <location>
        <begin position="259"/>
        <end position="276"/>
    </location>
</feature>
<sequence length="470" mass="51710">MATEDARKASLDEKSSGKEAEVAQDPVFERPTGLKGFYAHPRTQVAMLGFVCFMCPGLFNALNGLGGGGQLDSKTSANANSAVYATFAFFAFFAGSINNKLGSRATLLLGTFGYALYVGSYLALNIHPNAGGFVIGAGAVLGISAGLLWAAQGSLMLAYPTEDQKGQFISIFWTIFNLGAVIGAAVSLGLNFNSDGNSVGNGTYIAFLILTGIGVAIPLLMIDPAKMVRTDGTRVTTSRHPSWKSELYGLYLVLRNDPWIFLLVPMFFASNWFYTWQFNVYNGYMFDIKARSLNNFLYWIAQIIGSIIMGFILDQKKIRRTTRAYVGWAILFVAVWFIHIWSFFYQKDLVRPADPENDPFVKISIHTPGYAAKIILYFFFGMVDAIWQITAYWLMGAMSNDPAKLAHMSGIYKALQSAGAAVAWRADAVGVSYSSLFISTWVLLIGGMILVLPMIYLRVKDHTEPEDETL</sequence>
<dbReference type="Gene3D" id="1.20.1250.20">
    <property type="entry name" value="MFS general substrate transporter like domains"/>
    <property type="match status" value="2"/>
</dbReference>
<evidence type="ECO:0000256" key="3">
    <source>
        <dbReference type="ARBA" id="ARBA00022989"/>
    </source>
</evidence>
<dbReference type="SUPFAM" id="SSF103473">
    <property type="entry name" value="MFS general substrate transporter"/>
    <property type="match status" value="1"/>
</dbReference>
<organism evidence="7 8">
    <name type="scientific">Coprinellus micaceus</name>
    <name type="common">Glistening ink-cap mushroom</name>
    <name type="synonym">Coprinus micaceus</name>
    <dbReference type="NCBI Taxonomy" id="71717"/>
    <lineage>
        <taxon>Eukaryota</taxon>
        <taxon>Fungi</taxon>
        <taxon>Dikarya</taxon>
        <taxon>Basidiomycota</taxon>
        <taxon>Agaricomycotina</taxon>
        <taxon>Agaricomycetes</taxon>
        <taxon>Agaricomycetidae</taxon>
        <taxon>Agaricales</taxon>
        <taxon>Agaricineae</taxon>
        <taxon>Psathyrellaceae</taxon>
        <taxon>Coprinellus</taxon>
    </lineage>
</organism>
<proteinExistence type="predicted"/>
<dbReference type="AlphaFoldDB" id="A0A4Y7SWQ7"/>
<dbReference type="PANTHER" id="PTHR23294:SF59">
    <property type="entry name" value="UNC93-LIKE PROTEIN C922.05C"/>
    <property type="match status" value="1"/>
</dbReference>
<dbReference type="EMBL" id="QPFP01000049">
    <property type="protein sequence ID" value="TEB26295.1"/>
    <property type="molecule type" value="Genomic_DNA"/>
</dbReference>
<keyword evidence="2 6" id="KW-0812">Transmembrane</keyword>
<feature type="transmembrane region" description="Helical" evidence="6">
    <location>
        <begin position="130"/>
        <end position="150"/>
    </location>
</feature>
<evidence type="ECO:0000256" key="2">
    <source>
        <dbReference type="ARBA" id="ARBA00022692"/>
    </source>
</evidence>
<feature type="transmembrane region" description="Helical" evidence="6">
    <location>
        <begin position="374"/>
        <end position="393"/>
    </location>
</feature>